<feature type="transmembrane region" description="Helical" evidence="1">
    <location>
        <begin position="20"/>
        <end position="42"/>
    </location>
</feature>
<proteinExistence type="predicted"/>
<comment type="caution">
    <text evidence="2">The sequence shown here is derived from an EMBL/GenBank/DDBJ whole genome shotgun (WGS) entry which is preliminary data.</text>
</comment>
<dbReference type="InterPro" id="IPR012902">
    <property type="entry name" value="N_methyl_site"/>
</dbReference>
<dbReference type="OrthoDB" id="9764804at2"/>
<keyword evidence="1" id="KW-1133">Transmembrane helix</keyword>
<sequence length="241" mass="27186">MNGESFNGAGRKQYSLQLFSLIELLIVIAIIAILAAMLLPALNKAREKSMATACSSNLRQMGQVFQMYTDTYDDWLPPSIDYSGTYNRWQSYLYSFFKPEVPLAQENWHTNSPARLGTPYAFFRCPSQKLEFACQHFGINHYVNGAAAPNDGIRTLKKLSRPSARMLVMDCGTLNGKNSGGTDITQDYSLGMHQADGRLYIGRRHNDGPDILYCDGHVDWKRISAVPADWEDYFWGFGVKN</sequence>
<dbReference type="InterPro" id="IPR045584">
    <property type="entry name" value="Pilin-like"/>
</dbReference>
<dbReference type="AlphaFoldDB" id="A0A2U1AEA3"/>
<dbReference type="SUPFAM" id="SSF54523">
    <property type="entry name" value="Pili subunits"/>
    <property type="match status" value="1"/>
</dbReference>
<evidence type="ECO:0000313" key="3">
    <source>
        <dbReference type="Proteomes" id="UP000245959"/>
    </source>
</evidence>
<dbReference type="EMBL" id="QEKH01000048">
    <property type="protein sequence ID" value="PVY34752.1"/>
    <property type="molecule type" value="Genomic_DNA"/>
</dbReference>
<dbReference type="RefSeq" id="WP_116885869.1">
    <property type="nucleotide sequence ID" value="NZ_CABMMC010000026.1"/>
</dbReference>
<keyword evidence="1" id="KW-0472">Membrane</keyword>
<protein>
    <submittedName>
        <fullName evidence="2">Prepilin-type N-terminal cleavage/methylation domain-containing protein/prepilin-type processing-associated H-X9-DG protein</fullName>
    </submittedName>
</protein>
<dbReference type="GeneID" id="78297129"/>
<keyword evidence="1" id="KW-0812">Transmembrane</keyword>
<dbReference type="NCBIfam" id="TIGR02532">
    <property type="entry name" value="IV_pilin_GFxxxE"/>
    <property type="match status" value="1"/>
</dbReference>
<gene>
    <name evidence="2" type="ORF">C8D82_14813</name>
</gene>
<organism evidence="2 3">
    <name type="scientific">Victivallis vadensis</name>
    <dbReference type="NCBI Taxonomy" id="172901"/>
    <lineage>
        <taxon>Bacteria</taxon>
        <taxon>Pseudomonadati</taxon>
        <taxon>Lentisphaerota</taxon>
        <taxon>Lentisphaeria</taxon>
        <taxon>Victivallales</taxon>
        <taxon>Victivallaceae</taxon>
        <taxon>Victivallis</taxon>
    </lineage>
</organism>
<dbReference type="PANTHER" id="PTHR30093">
    <property type="entry name" value="GENERAL SECRETION PATHWAY PROTEIN G"/>
    <property type="match status" value="1"/>
</dbReference>
<accession>A0A2U1AEA3</accession>
<keyword evidence="3" id="KW-1185">Reference proteome</keyword>
<evidence type="ECO:0000256" key="1">
    <source>
        <dbReference type="SAM" id="Phobius"/>
    </source>
</evidence>
<evidence type="ECO:0000313" key="2">
    <source>
        <dbReference type="EMBL" id="PVY34752.1"/>
    </source>
</evidence>
<dbReference type="Proteomes" id="UP000245959">
    <property type="component" value="Unassembled WGS sequence"/>
</dbReference>
<dbReference type="Gene3D" id="3.30.700.10">
    <property type="entry name" value="Glycoprotein, Type 4 Pilin"/>
    <property type="match status" value="1"/>
</dbReference>
<name>A0A2U1AEA3_9BACT</name>
<reference evidence="2 3" key="1">
    <citation type="submission" date="2018-04" db="EMBL/GenBank/DDBJ databases">
        <title>Genomic Encyclopedia of Type Strains, Phase IV (KMG-IV): sequencing the most valuable type-strain genomes for metagenomic binning, comparative biology and taxonomic classification.</title>
        <authorList>
            <person name="Goeker M."/>
        </authorList>
    </citation>
    <scope>NUCLEOTIDE SEQUENCE [LARGE SCALE GENOMIC DNA]</scope>
    <source>
        <strain evidence="2 3">DSM 14823</strain>
    </source>
</reference>